<dbReference type="GO" id="GO:0016020">
    <property type="term" value="C:membrane"/>
    <property type="evidence" value="ECO:0007669"/>
    <property type="project" value="UniProtKB-SubCell"/>
</dbReference>
<reference evidence="7" key="1">
    <citation type="submission" date="2020-07" db="EMBL/GenBank/DDBJ databases">
        <title>Draft Genome Sequence of a Deep-Sea Yeast, Naganishia (Cryptococcus) liquefaciens strain N6.</title>
        <authorList>
            <person name="Han Y.W."/>
            <person name="Kajitani R."/>
            <person name="Morimoto H."/>
            <person name="Parhat M."/>
            <person name="Tsubouchi H."/>
            <person name="Bakenova O."/>
            <person name="Ogata M."/>
            <person name="Argunhan B."/>
            <person name="Aoki R."/>
            <person name="Kajiwara S."/>
            <person name="Itoh T."/>
            <person name="Iwasaki H."/>
        </authorList>
    </citation>
    <scope>NUCLEOTIDE SEQUENCE</scope>
    <source>
        <strain evidence="7">N6</strain>
    </source>
</reference>
<dbReference type="OrthoDB" id="30881at2759"/>
<gene>
    <name evidence="7" type="ORF">NliqN6_2611</name>
</gene>
<evidence type="ECO:0000256" key="4">
    <source>
        <dbReference type="ARBA" id="ARBA00022989"/>
    </source>
</evidence>
<keyword evidence="8" id="KW-1185">Reference proteome</keyword>
<accession>A0A8H3TU36</accession>
<dbReference type="PANTHER" id="PTHR13353">
    <property type="entry name" value="TRANSMEMBRANE PROTEIN 19"/>
    <property type="match status" value="1"/>
</dbReference>
<dbReference type="PANTHER" id="PTHR13353:SF5">
    <property type="entry name" value="TRANSMEMBRANE PROTEIN 19"/>
    <property type="match status" value="1"/>
</dbReference>
<name>A0A8H3TU36_9TREE</name>
<dbReference type="EMBL" id="BLZA01000017">
    <property type="protein sequence ID" value="GHJ86209.1"/>
    <property type="molecule type" value="Genomic_DNA"/>
</dbReference>
<sequence>MLKLHPKAALTAGLLAGHGLRKGSLSLSGATAALAVGYGHLANDDPTFGITMIVFYALGTAATKYKANIKASFEDGHDDSSASAGKRTAYQVLCNSTPSLIASILYKFALTTEASNRVRDACYSLLGSGKYGVDDGRIARTLIFATLGHFASCLGDTLASELGILSPSKPILVTTLKPCPPGTNGGISLAGTGMSIVGGGIIGLTVGALQTQFGFISDISLLRFTMMGALAGFGGSMIDSLLGATLQQTQYDTEKGKILLDSASEEQKKVVQVDKSNTEIVSGINLLSNNQVNFVSSAAVAVLFGYIGFVSV</sequence>
<evidence type="ECO:0000313" key="7">
    <source>
        <dbReference type="EMBL" id="GHJ86209.1"/>
    </source>
</evidence>
<comment type="subcellular location">
    <subcellularLocation>
        <location evidence="1">Membrane</location>
        <topology evidence="1">Multi-pass membrane protein</topology>
    </subcellularLocation>
</comment>
<evidence type="ECO:0000256" key="3">
    <source>
        <dbReference type="ARBA" id="ARBA00022692"/>
    </source>
</evidence>
<comment type="similarity">
    <text evidence="2">Belongs to the TMEM19 family.</text>
</comment>
<keyword evidence="3 6" id="KW-0812">Transmembrane</keyword>
<dbReference type="InterPro" id="IPR002794">
    <property type="entry name" value="DUF92_TMEM19"/>
</dbReference>
<feature type="transmembrane region" description="Helical" evidence="6">
    <location>
        <begin position="221"/>
        <end position="238"/>
    </location>
</feature>
<protein>
    <recommendedName>
        <fullName evidence="9">DUF92 domain-containing protein</fullName>
    </recommendedName>
</protein>
<organism evidence="7 8">
    <name type="scientific">Naganishia liquefaciens</name>
    <dbReference type="NCBI Taxonomy" id="104408"/>
    <lineage>
        <taxon>Eukaryota</taxon>
        <taxon>Fungi</taxon>
        <taxon>Dikarya</taxon>
        <taxon>Basidiomycota</taxon>
        <taxon>Agaricomycotina</taxon>
        <taxon>Tremellomycetes</taxon>
        <taxon>Filobasidiales</taxon>
        <taxon>Filobasidiaceae</taxon>
        <taxon>Naganishia</taxon>
    </lineage>
</organism>
<proteinExistence type="inferred from homology"/>
<keyword evidence="5 6" id="KW-0472">Membrane</keyword>
<evidence type="ECO:0000256" key="2">
    <source>
        <dbReference type="ARBA" id="ARBA00009012"/>
    </source>
</evidence>
<evidence type="ECO:0000313" key="8">
    <source>
        <dbReference type="Proteomes" id="UP000620104"/>
    </source>
</evidence>
<feature type="transmembrane region" description="Helical" evidence="6">
    <location>
        <begin position="292"/>
        <end position="310"/>
    </location>
</feature>
<feature type="transmembrane region" description="Helical" evidence="6">
    <location>
        <begin position="187"/>
        <end position="209"/>
    </location>
</feature>
<evidence type="ECO:0000256" key="5">
    <source>
        <dbReference type="ARBA" id="ARBA00023136"/>
    </source>
</evidence>
<dbReference type="AlphaFoldDB" id="A0A8H3TU36"/>
<dbReference type="Pfam" id="PF01940">
    <property type="entry name" value="DUF92"/>
    <property type="match status" value="1"/>
</dbReference>
<comment type="caution">
    <text evidence="7">The sequence shown here is derived from an EMBL/GenBank/DDBJ whole genome shotgun (WGS) entry which is preliminary data.</text>
</comment>
<evidence type="ECO:0000256" key="6">
    <source>
        <dbReference type="SAM" id="Phobius"/>
    </source>
</evidence>
<evidence type="ECO:0000256" key="1">
    <source>
        <dbReference type="ARBA" id="ARBA00004141"/>
    </source>
</evidence>
<dbReference type="Proteomes" id="UP000620104">
    <property type="component" value="Unassembled WGS sequence"/>
</dbReference>
<evidence type="ECO:0008006" key="9">
    <source>
        <dbReference type="Google" id="ProtNLM"/>
    </source>
</evidence>
<keyword evidence="4 6" id="KW-1133">Transmembrane helix</keyword>